<dbReference type="Proteomes" id="UP000230729">
    <property type="component" value="Unassembled WGS sequence"/>
</dbReference>
<keyword evidence="1" id="KW-0378">Hydrolase</keyword>
<dbReference type="SUPFAM" id="SSF89550">
    <property type="entry name" value="PHP domain-like"/>
    <property type="match status" value="1"/>
</dbReference>
<dbReference type="AlphaFoldDB" id="A0A2G9ZND5"/>
<dbReference type="PANTHER" id="PTHR40084">
    <property type="entry name" value="PHOSPHOHYDROLASE, PHP FAMILY"/>
    <property type="match status" value="1"/>
</dbReference>
<dbReference type="Gene3D" id="3.20.20.140">
    <property type="entry name" value="Metal-dependent hydrolases"/>
    <property type="match status" value="1"/>
</dbReference>
<proteinExistence type="predicted"/>
<dbReference type="GO" id="GO:0004386">
    <property type="term" value="F:helicase activity"/>
    <property type="evidence" value="ECO:0007669"/>
    <property type="project" value="UniProtKB-KW"/>
</dbReference>
<sequence length="435" mass="48438">MRQIADLHIHSRFSRACSGDLTLANLDRIGRTKGVDIIATGDFTQPDWFGELRGQLAPAPARARKKGELYIFSVAPDEKVKFILSAEVALIFKKFDRVRRIHLVAHAPDLDAAAALNAALAAKYNIHSDGRPILGMSAEDFCGLCFSVNPHFIIYPAHIWTPWFSVFGSKSGFDRLEECFGEYTGRIRAYETGLSSDPAMNWRLSALDDLTRLSNSDAHSLPNIGREANVFELTDVSYDELYDVIDHHQDGQDERSAAAARDKHKSYLDYTLEFYPEEGMYHYDGHRACGVCLAPEASAQHRGRCPVCHRPLTIGVLSRVAELADRPAGYQLASAPGFRRLVELDKIIAETLGVKSRSAAKVKREYERLFGALGTEMAILLDRTIDEIKAVSPASAEGIRRVRAEEVNIQPGFDGQYGQVKIFTAEEKHRQSSLL</sequence>
<dbReference type="EMBL" id="PCSD01000020">
    <property type="protein sequence ID" value="PIP34070.1"/>
    <property type="molecule type" value="Genomic_DNA"/>
</dbReference>
<evidence type="ECO:0000313" key="2">
    <source>
        <dbReference type="Proteomes" id="UP000230729"/>
    </source>
</evidence>
<organism evidence="1 2">
    <name type="scientific">Candidatus Falkowbacteria bacterium CG23_combo_of_CG06-09_8_20_14_all_49_15</name>
    <dbReference type="NCBI Taxonomy" id="1974572"/>
    <lineage>
        <taxon>Bacteria</taxon>
        <taxon>Candidatus Falkowiibacteriota</taxon>
    </lineage>
</organism>
<gene>
    <name evidence="1" type="ORF">COX22_00900</name>
</gene>
<protein>
    <submittedName>
        <fullName evidence="1">DNA helicase UvrD</fullName>
    </submittedName>
</protein>
<keyword evidence="1" id="KW-0547">Nucleotide-binding</keyword>
<dbReference type="CDD" id="cd19067">
    <property type="entry name" value="PfuEndoQ-like"/>
    <property type="match status" value="1"/>
</dbReference>
<comment type="caution">
    <text evidence="1">The sequence shown here is derived from an EMBL/GenBank/DDBJ whole genome shotgun (WGS) entry which is preliminary data.</text>
</comment>
<keyword evidence="1" id="KW-0347">Helicase</keyword>
<evidence type="ECO:0000313" key="1">
    <source>
        <dbReference type="EMBL" id="PIP34070.1"/>
    </source>
</evidence>
<dbReference type="InterPro" id="IPR016195">
    <property type="entry name" value="Pol/histidinol_Pase-like"/>
</dbReference>
<name>A0A2G9ZND5_9BACT</name>
<keyword evidence="1" id="KW-0067">ATP-binding</keyword>
<accession>A0A2G9ZND5</accession>
<dbReference type="PANTHER" id="PTHR40084:SF1">
    <property type="entry name" value="PHOSPHOTRANSFERASE"/>
    <property type="match status" value="1"/>
</dbReference>
<reference evidence="1 2" key="1">
    <citation type="submission" date="2017-09" db="EMBL/GenBank/DDBJ databases">
        <title>Depth-based differentiation of microbial function through sediment-hosted aquifers and enrichment of novel symbionts in the deep terrestrial subsurface.</title>
        <authorList>
            <person name="Probst A.J."/>
            <person name="Ladd B."/>
            <person name="Jarett J.K."/>
            <person name="Geller-Mcgrath D.E."/>
            <person name="Sieber C.M."/>
            <person name="Emerson J.B."/>
            <person name="Anantharaman K."/>
            <person name="Thomas B.C."/>
            <person name="Malmstrom R."/>
            <person name="Stieglmeier M."/>
            <person name="Klingl A."/>
            <person name="Woyke T."/>
            <person name="Ryan C.M."/>
            <person name="Banfield J.F."/>
        </authorList>
    </citation>
    <scope>NUCLEOTIDE SEQUENCE [LARGE SCALE GENOMIC DNA]</scope>
    <source>
        <strain evidence="1">CG23_combo_of_CG06-09_8_20_14_all_49_15</strain>
    </source>
</reference>